<protein>
    <submittedName>
        <fullName evidence="4">AsmA family protein</fullName>
    </submittedName>
</protein>
<feature type="region of interest" description="Disordered" evidence="1">
    <location>
        <begin position="546"/>
        <end position="571"/>
    </location>
</feature>
<feature type="domain" description="AsmA" evidence="3">
    <location>
        <begin position="330"/>
        <end position="498"/>
    </location>
</feature>
<dbReference type="Proteomes" id="UP001181622">
    <property type="component" value="Unassembled WGS sequence"/>
</dbReference>
<keyword evidence="5" id="KW-1185">Reference proteome</keyword>
<dbReference type="PANTHER" id="PTHR30441">
    <property type="entry name" value="DUF748 DOMAIN-CONTAINING PROTEIN"/>
    <property type="match status" value="1"/>
</dbReference>
<dbReference type="Pfam" id="PF05170">
    <property type="entry name" value="AsmA"/>
    <property type="match status" value="1"/>
</dbReference>
<organism evidence="4 5">
    <name type="scientific">Chelatococcus sambhunathii</name>
    <dbReference type="NCBI Taxonomy" id="363953"/>
    <lineage>
        <taxon>Bacteria</taxon>
        <taxon>Pseudomonadati</taxon>
        <taxon>Pseudomonadota</taxon>
        <taxon>Alphaproteobacteria</taxon>
        <taxon>Hyphomicrobiales</taxon>
        <taxon>Chelatococcaceae</taxon>
        <taxon>Chelatococcus</taxon>
    </lineage>
</organism>
<proteinExistence type="predicted"/>
<dbReference type="PANTHER" id="PTHR30441:SF4">
    <property type="entry name" value="PROTEIN ASMA"/>
    <property type="match status" value="1"/>
</dbReference>
<evidence type="ECO:0000256" key="2">
    <source>
        <dbReference type="SAM" id="SignalP"/>
    </source>
</evidence>
<dbReference type="InterPro" id="IPR007844">
    <property type="entry name" value="AsmA"/>
</dbReference>
<keyword evidence="2" id="KW-0732">Signal</keyword>
<evidence type="ECO:0000313" key="5">
    <source>
        <dbReference type="Proteomes" id="UP001181622"/>
    </source>
</evidence>
<comment type="caution">
    <text evidence="4">The sequence shown here is derived from an EMBL/GenBank/DDBJ whole genome shotgun (WGS) entry which is preliminary data.</text>
</comment>
<name>A0ABU1DJL2_9HYPH</name>
<dbReference type="EMBL" id="JADBEO010000042">
    <property type="protein sequence ID" value="MDR4308164.1"/>
    <property type="molecule type" value="Genomic_DNA"/>
</dbReference>
<dbReference type="InterPro" id="IPR052894">
    <property type="entry name" value="AsmA-related"/>
</dbReference>
<reference evidence="4" key="1">
    <citation type="submission" date="2020-10" db="EMBL/GenBank/DDBJ databases">
        <authorList>
            <person name="Abbas A."/>
            <person name="Razzaq R."/>
            <person name="Waqas M."/>
            <person name="Abbas N."/>
            <person name="Nielsen T.K."/>
            <person name="Hansen L.H."/>
            <person name="Hussain S."/>
            <person name="Shahid M."/>
        </authorList>
    </citation>
    <scope>NUCLEOTIDE SEQUENCE</scope>
    <source>
        <strain evidence="4">S14</strain>
    </source>
</reference>
<feature type="signal peptide" evidence="2">
    <location>
        <begin position="1"/>
        <end position="18"/>
    </location>
</feature>
<gene>
    <name evidence="4" type="ORF">IHQ68_16210</name>
</gene>
<accession>A0ABU1DJL2</accession>
<dbReference type="RefSeq" id="WP_309393677.1">
    <property type="nucleotide sequence ID" value="NZ_JADBEO010000042.1"/>
</dbReference>
<feature type="chain" id="PRO_5045331076" evidence="2">
    <location>
        <begin position="19"/>
        <end position="571"/>
    </location>
</feature>
<evidence type="ECO:0000313" key="4">
    <source>
        <dbReference type="EMBL" id="MDR4308164.1"/>
    </source>
</evidence>
<evidence type="ECO:0000259" key="3">
    <source>
        <dbReference type="Pfam" id="PF05170"/>
    </source>
</evidence>
<sequence>MAAWLVAGAALCASAVIATDIVRTPREGAGERLVASLAAATGLRIETNGPGEIDLFPTPHIRMPGVSLARAGEAPFAAARELTGSLRIGALLRGRIELGEITLVQADVALDRAPLAGALAGLRRSGGGRTPLEIRLTDARLTVAGRAIDHVQAGLAMTREGGPLSVSGFGRYSGQPVEASFQLTDPAAFGRGERAPFRARVEGGGARLMFDGEAIDQNGPRLVGELSARATALGDTLAWLGLGRAAGAGPRFSLSLAGRGSIGRDGLAVSNAELDLSGDSFMGAGRLTLTSDGRPSVEATVDADALDVRPYAAVLAPQILQEGGWSTAAIDLGGLKGWTLDLRLSAASLRFGRLLLGQTAATVAVGRGGLDLSIGEAEAYGGTLGGRLSLEPDQRGVKMSLEGGVTDIAFDEALAAVVKHPQMSGTLTGELAVAGAGGSVADFVADLSGKASGKLVDGALEKIGRSRTLALAGLGRRMDVSTADAAFRIEKGIARTSDISIVGDDARFALAGAASLVDRDVKLKGVVRPTAGGWAVPVTLEGPLSSPKLRPDLGDYVPRGEARRATTPAEH</sequence>
<feature type="compositionally biased region" description="Basic and acidic residues" evidence="1">
    <location>
        <begin position="549"/>
        <end position="571"/>
    </location>
</feature>
<evidence type="ECO:0000256" key="1">
    <source>
        <dbReference type="SAM" id="MobiDB-lite"/>
    </source>
</evidence>